<protein>
    <submittedName>
        <fullName evidence="6">LysR family transcriptional regulator</fullName>
    </submittedName>
</protein>
<dbReference type="Pfam" id="PF03466">
    <property type="entry name" value="LysR_substrate"/>
    <property type="match status" value="1"/>
</dbReference>
<dbReference type="Gene3D" id="3.40.190.10">
    <property type="entry name" value="Periplasmic binding protein-like II"/>
    <property type="match status" value="2"/>
</dbReference>
<keyword evidence="7" id="KW-1185">Reference proteome</keyword>
<dbReference type="InterPro" id="IPR036390">
    <property type="entry name" value="WH_DNA-bd_sf"/>
</dbReference>
<evidence type="ECO:0000259" key="5">
    <source>
        <dbReference type="PROSITE" id="PS50931"/>
    </source>
</evidence>
<reference evidence="6 7" key="1">
    <citation type="submission" date="2015-03" db="EMBL/GenBank/DDBJ databases">
        <authorList>
            <person name="Krishnan R."/>
            <person name="Midha S."/>
            <person name="Patil P.B."/>
            <person name="Rameshkumar N."/>
        </authorList>
    </citation>
    <scope>NUCLEOTIDE SEQUENCE [LARGE SCALE GENOMIC DNA]</scope>
    <source>
        <strain evidence="6 7">L1E11</strain>
    </source>
</reference>
<dbReference type="CDD" id="cd08432">
    <property type="entry name" value="PBP2_GcdR_TrpI_HvrB_AmpR_like"/>
    <property type="match status" value="1"/>
</dbReference>
<dbReference type="PANTHER" id="PTHR30537">
    <property type="entry name" value="HTH-TYPE TRANSCRIPTIONAL REGULATOR"/>
    <property type="match status" value="1"/>
</dbReference>
<dbReference type="EMBL" id="LAPT01000020">
    <property type="protein sequence ID" value="PXF32431.1"/>
    <property type="molecule type" value="Genomic_DNA"/>
</dbReference>
<dbReference type="InterPro" id="IPR005119">
    <property type="entry name" value="LysR_subst-bd"/>
</dbReference>
<dbReference type="InterPro" id="IPR017786">
    <property type="entry name" value="TF_choline_sulphate-util"/>
</dbReference>
<comment type="caution">
    <text evidence="6">The sequence shown here is derived from an EMBL/GenBank/DDBJ whole genome shotgun (WGS) entry which is preliminary data.</text>
</comment>
<comment type="similarity">
    <text evidence="1">Belongs to the LysR transcriptional regulatory family.</text>
</comment>
<evidence type="ECO:0000256" key="3">
    <source>
        <dbReference type="ARBA" id="ARBA00023125"/>
    </source>
</evidence>
<keyword evidence="2" id="KW-0805">Transcription regulation</keyword>
<dbReference type="NCBIfam" id="TIGR03418">
    <property type="entry name" value="chol_sulf_TF"/>
    <property type="match status" value="1"/>
</dbReference>
<gene>
    <name evidence="6" type="ORF">WH50_04915</name>
</gene>
<dbReference type="PROSITE" id="PS50931">
    <property type="entry name" value="HTH_LYSR"/>
    <property type="match status" value="1"/>
</dbReference>
<dbReference type="SUPFAM" id="SSF46785">
    <property type="entry name" value="Winged helix' DNA-binding domain"/>
    <property type="match status" value="1"/>
</dbReference>
<dbReference type="InterPro" id="IPR058163">
    <property type="entry name" value="LysR-type_TF_proteobact-type"/>
</dbReference>
<proteinExistence type="inferred from homology"/>
<dbReference type="PANTHER" id="PTHR30537:SF26">
    <property type="entry name" value="GLYCINE CLEAVAGE SYSTEM TRANSCRIPTIONAL ACTIVATOR"/>
    <property type="match status" value="1"/>
</dbReference>
<dbReference type="InterPro" id="IPR036388">
    <property type="entry name" value="WH-like_DNA-bd_sf"/>
</dbReference>
<keyword evidence="3" id="KW-0238">DNA-binding</keyword>
<dbReference type="Gene3D" id="1.10.10.10">
    <property type="entry name" value="Winged helix-like DNA-binding domain superfamily/Winged helix DNA-binding domain"/>
    <property type="match status" value="1"/>
</dbReference>
<dbReference type="Proteomes" id="UP000248090">
    <property type="component" value="Unassembled WGS sequence"/>
</dbReference>
<keyword evidence="4" id="KW-0804">Transcription</keyword>
<feature type="domain" description="HTH lysR-type" evidence="5">
    <location>
        <begin position="10"/>
        <end position="65"/>
    </location>
</feature>
<sequence length="316" mass="35391">MPDDFRLSSLDLLTVFESAARQLSFTAAANELGATQPAVSQQIKRLEKELGVRLFDRIYRGIELTEAGQLLLEHAQEGLESFRRGINEVRAGSQHEVINIATDFAFAAYWLVPRLPRFQQLYPDIDVSLVTSERNKSMLRADIDIAVIFGDGRFRHLESHLLFSEEAYPLGSPRLLEGRNGKLFTPAELASLPMLHLQPGVHTDWYTWNSLLAAWGIREAPSVAGLSFDNYTLLVQAAIAGRGIAIGWRYLTDTLLEQGLLARLTAESVSSHFGYHLILPERKRRIRLIEAFVQWIRQEAASAQSPASSGSITLTY</sequence>
<dbReference type="PRINTS" id="PR00039">
    <property type="entry name" value="HTHLYSR"/>
</dbReference>
<evidence type="ECO:0000256" key="1">
    <source>
        <dbReference type="ARBA" id="ARBA00009437"/>
    </source>
</evidence>
<dbReference type="RefSeq" id="WP_110186314.1">
    <property type="nucleotide sequence ID" value="NZ_CP177354.1"/>
</dbReference>
<accession>A0ABX5M1R5</accession>
<dbReference type="SUPFAM" id="SSF53850">
    <property type="entry name" value="Periplasmic binding protein-like II"/>
    <property type="match status" value="1"/>
</dbReference>
<organism evidence="6 7">
    <name type="scientific">Pokkaliibacter plantistimulans</name>
    <dbReference type="NCBI Taxonomy" id="1635171"/>
    <lineage>
        <taxon>Bacteria</taxon>
        <taxon>Pseudomonadati</taxon>
        <taxon>Pseudomonadota</taxon>
        <taxon>Gammaproteobacteria</taxon>
        <taxon>Oceanospirillales</taxon>
        <taxon>Balneatrichaceae</taxon>
        <taxon>Pokkaliibacter</taxon>
    </lineage>
</organism>
<evidence type="ECO:0000256" key="4">
    <source>
        <dbReference type="ARBA" id="ARBA00023163"/>
    </source>
</evidence>
<evidence type="ECO:0000256" key="2">
    <source>
        <dbReference type="ARBA" id="ARBA00023015"/>
    </source>
</evidence>
<evidence type="ECO:0000313" key="7">
    <source>
        <dbReference type="Proteomes" id="UP000248090"/>
    </source>
</evidence>
<name>A0ABX5M1R5_9GAMM</name>
<dbReference type="Pfam" id="PF00126">
    <property type="entry name" value="HTH_1"/>
    <property type="match status" value="1"/>
</dbReference>
<dbReference type="InterPro" id="IPR000847">
    <property type="entry name" value="LysR_HTH_N"/>
</dbReference>
<evidence type="ECO:0000313" key="6">
    <source>
        <dbReference type="EMBL" id="PXF32431.1"/>
    </source>
</evidence>